<reference evidence="2" key="1">
    <citation type="submission" date="2016-05" db="EMBL/GenBank/DDBJ databases">
        <authorList>
            <person name="Naeem Raeece"/>
        </authorList>
    </citation>
    <scope>NUCLEOTIDE SEQUENCE [LARGE SCALE GENOMIC DNA]</scope>
</reference>
<evidence type="ECO:0000313" key="2">
    <source>
        <dbReference type="Proteomes" id="UP000078597"/>
    </source>
</evidence>
<dbReference type="EMBL" id="FLQW01002657">
    <property type="protein sequence ID" value="SBS93858.1"/>
    <property type="molecule type" value="Genomic_DNA"/>
</dbReference>
<gene>
    <name evidence="1" type="ORF">PMALA_041140</name>
</gene>
<organism evidence="1 2">
    <name type="scientific">Plasmodium malariae</name>
    <dbReference type="NCBI Taxonomy" id="5858"/>
    <lineage>
        <taxon>Eukaryota</taxon>
        <taxon>Sar</taxon>
        <taxon>Alveolata</taxon>
        <taxon>Apicomplexa</taxon>
        <taxon>Aconoidasida</taxon>
        <taxon>Haemosporida</taxon>
        <taxon>Plasmodiidae</taxon>
        <taxon>Plasmodium</taxon>
        <taxon>Plasmodium (Plasmodium)</taxon>
    </lineage>
</organism>
<dbReference type="Proteomes" id="UP000078597">
    <property type="component" value="Unassembled WGS sequence"/>
</dbReference>
<dbReference type="InterPro" id="IPR022139">
    <property type="entry name" value="Fam-L/Fam-M-like_plasmodium"/>
</dbReference>
<evidence type="ECO:0000313" key="1">
    <source>
        <dbReference type="EMBL" id="SBS93858.1"/>
    </source>
</evidence>
<name>A0A1A8WNK7_PLAMA</name>
<accession>A0A1A8WNK7</accession>
<dbReference type="Pfam" id="PF12420">
    <property type="entry name" value="DUF3671"/>
    <property type="match status" value="1"/>
</dbReference>
<dbReference type="AlphaFoldDB" id="A0A1A8WNK7"/>
<sequence length="124" mass="14721">MTIFLEISEYCKNAEKNQYVLTKTINYSYFEKKIFKELDYEYYVINETAEDIEYKKVLGKKRGIRLSLHLLLFFLVLKVRALDLSLRYFGNEGGLLKLLGLFELQNDSDSNYYDMAGTLFWSHI</sequence>
<proteinExistence type="predicted"/>
<protein>
    <submittedName>
        <fullName evidence="1">Uncharacterized protein</fullName>
    </submittedName>
</protein>